<keyword evidence="3" id="KW-1185">Reference proteome</keyword>
<name>A0A9N9L943_9HELO</name>
<comment type="caution">
    <text evidence="2">The sequence shown here is derived from an EMBL/GenBank/DDBJ whole genome shotgun (WGS) entry which is preliminary data.</text>
</comment>
<feature type="compositionally biased region" description="Basic and acidic residues" evidence="1">
    <location>
        <begin position="24"/>
        <end position="39"/>
    </location>
</feature>
<feature type="region of interest" description="Disordered" evidence="1">
    <location>
        <begin position="356"/>
        <end position="418"/>
    </location>
</feature>
<feature type="region of interest" description="Disordered" evidence="1">
    <location>
        <begin position="166"/>
        <end position="187"/>
    </location>
</feature>
<organism evidence="2 3">
    <name type="scientific">Hymenoscyphus fraxineus</name>
    <dbReference type="NCBI Taxonomy" id="746836"/>
    <lineage>
        <taxon>Eukaryota</taxon>
        <taxon>Fungi</taxon>
        <taxon>Dikarya</taxon>
        <taxon>Ascomycota</taxon>
        <taxon>Pezizomycotina</taxon>
        <taxon>Leotiomycetes</taxon>
        <taxon>Helotiales</taxon>
        <taxon>Helotiaceae</taxon>
        <taxon>Hymenoscyphus</taxon>
    </lineage>
</organism>
<feature type="compositionally biased region" description="Acidic residues" evidence="1">
    <location>
        <begin position="384"/>
        <end position="414"/>
    </location>
</feature>
<sequence>MSQSKPEEQPASPRKIAPLKKTRLSPDSEHANEEQKMEWEPVQPTDKMKTEMNENDLVRPSSAPASDPASPLCKMPKKRIKTGEEIAQDEIPEFQPSHNAKVLNWIQDPKNQHFHTPVLPKDEGTSSPSTLSLGEYREVPAEMEETRLPSVGPKLDQGKLIELALNPPNSSGISEKRSKKSAEILEPEKASNKTASITKLHFSEKALACKSPPTTRTASVATSPAQSLSTTCSATRADLTTSEQTFVIDGKAFWVKLVRRPSKDTHTQKRPNHSNPNAMWRKKFIMLQERLSKKMARWMEEMAAKRKGSELALDYEGDGTPKYTCGCGYPCYQVREKYGITTPSLTSSEGWITLASSEPGLSDSPLPSSASASSGSAGSILDYVSDDEESDSEESFMTGSEEESEGSDCDDESLVDEKMSESVVSELESLLEAGDLDVNDGIAWTNGSFGSIYPDSTIMSSGEESG</sequence>
<dbReference type="AlphaFoldDB" id="A0A9N9L943"/>
<feature type="compositionally biased region" description="Basic and acidic residues" evidence="1">
    <location>
        <begin position="174"/>
        <end position="187"/>
    </location>
</feature>
<protein>
    <submittedName>
        <fullName evidence="2">Uncharacterized protein</fullName>
    </submittedName>
</protein>
<dbReference type="OrthoDB" id="10371337at2759"/>
<evidence type="ECO:0000313" key="3">
    <source>
        <dbReference type="Proteomes" id="UP000696280"/>
    </source>
</evidence>
<reference evidence="2" key="1">
    <citation type="submission" date="2021-07" db="EMBL/GenBank/DDBJ databases">
        <authorList>
            <person name="Durling M."/>
        </authorList>
    </citation>
    <scope>NUCLEOTIDE SEQUENCE</scope>
</reference>
<dbReference type="Proteomes" id="UP000696280">
    <property type="component" value="Unassembled WGS sequence"/>
</dbReference>
<feature type="compositionally biased region" description="Low complexity" evidence="1">
    <location>
        <begin position="60"/>
        <end position="71"/>
    </location>
</feature>
<gene>
    <name evidence="2" type="ORF">HYFRA_00012773</name>
</gene>
<evidence type="ECO:0000313" key="2">
    <source>
        <dbReference type="EMBL" id="CAG8960253.1"/>
    </source>
</evidence>
<evidence type="ECO:0000256" key="1">
    <source>
        <dbReference type="SAM" id="MobiDB-lite"/>
    </source>
</evidence>
<feature type="region of interest" description="Disordered" evidence="1">
    <location>
        <begin position="1"/>
        <end position="76"/>
    </location>
</feature>
<dbReference type="EMBL" id="CAJVRL010000097">
    <property type="protein sequence ID" value="CAG8960253.1"/>
    <property type="molecule type" value="Genomic_DNA"/>
</dbReference>
<accession>A0A9N9L943</accession>
<feature type="compositionally biased region" description="Low complexity" evidence="1">
    <location>
        <begin position="356"/>
        <end position="381"/>
    </location>
</feature>
<proteinExistence type="predicted"/>